<proteinExistence type="predicted"/>
<organism evidence="1 2">
    <name type="scientific">Desulfotruncus arcticus DSM 17038</name>
    <dbReference type="NCBI Taxonomy" id="1121424"/>
    <lineage>
        <taxon>Bacteria</taxon>
        <taxon>Bacillati</taxon>
        <taxon>Bacillota</taxon>
        <taxon>Clostridia</taxon>
        <taxon>Eubacteriales</taxon>
        <taxon>Desulfallaceae</taxon>
        <taxon>Desulfotruncus</taxon>
    </lineage>
</organism>
<accession>A0A1I2UZV6</accession>
<dbReference type="STRING" id="341036.SAMN05660649_02785"/>
<protein>
    <recommendedName>
        <fullName evidence="3">Rubredoxin-like domain-containing protein</fullName>
    </recommendedName>
</protein>
<dbReference type="RefSeq" id="WP_274377550.1">
    <property type="nucleotide sequence ID" value="NZ_FOOX01000010.1"/>
</dbReference>
<keyword evidence="2" id="KW-1185">Reference proteome</keyword>
<dbReference type="AlphaFoldDB" id="A0A1I2UZV6"/>
<evidence type="ECO:0000313" key="2">
    <source>
        <dbReference type="Proteomes" id="UP000199337"/>
    </source>
</evidence>
<sequence length="42" mass="4725">MDDKANLTKYVCEDCGLAFWADAGDDPRFCPFCERALIKPAK</sequence>
<dbReference type="SUPFAM" id="SSF57802">
    <property type="entry name" value="Rubredoxin-like"/>
    <property type="match status" value="1"/>
</dbReference>
<name>A0A1I2UZV6_9FIRM</name>
<dbReference type="EMBL" id="FOOX01000010">
    <property type="protein sequence ID" value="SFG81709.1"/>
    <property type="molecule type" value="Genomic_DNA"/>
</dbReference>
<evidence type="ECO:0008006" key="3">
    <source>
        <dbReference type="Google" id="ProtNLM"/>
    </source>
</evidence>
<reference evidence="2" key="1">
    <citation type="submission" date="2016-10" db="EMBL/GenBank/DDBJ databases">
        <authorList>
            <person name="Varghese N."/>
            <person name="Submissions S."/>
        </authorList>
    </citation>
    <scope>NUCLEOTIDE SEQUENCE [LARGE SCALE GENOMIC DNA]</scope>
    <source>
        <strain evidence="2">DSM 17038</strain>
    </source>
</reference>
<evidence type="ECO:0000313" key="1">
    <source>
        <dbReference type="EMBL" id="SFG81709.1"/>
    </source>
</evidence>
<dbReference type="Proteomes" id="UP000199337">
    <property type="component" value="Unassembled WGS sequence"/>
</dbReference>
<gene>
    <name evidence="1" type="ORF">SAMN05660649_02785</name>
</gene>